<accession>A0A0A8ZSF0</accession>
<organism evidence="1">
    <name type="scientific">Arundo donax</name>
    <name type="common">Giant reed</name>
    <name type="synonym">Donax arundinaceus</name>
    <dbReference type="NCBI Taxonomy" id="35708"/>
    <lineage>
        <taxon>Eukaryota</taxon>
        <taxon>Viridiplantae</taxon>
        <taxon>Streptophyta</taxon>
        <taxon>Embryophyta</taxon>
        <taxon>Tracheophyta</taxon>
        <taxon>Spermatophyta</taxon>
        <taxon>Magnoliopsida</taxon>
        <taxon>Liliopsida</taxon>
        <taxon>Poales</taxon>
        <taxon>Poaceae</taxon>
        <taxon>PACMAD clade</taxon>
        <taxon>Arundinoideae</taxon>
        <taxon>Arundineae</taxon>
        <taxon>Arundo</taxon>
    </lineage>
</organism>
<sequence length="124" mass="14197">MHVTCQMADNIKPLESIWVVLPKPLSDEAKRDVLAGFRTLEELCDENNWYNEWLSRFSPHWAGVSCPMCGIHCHRSLHCPSPLKWREAERVKASGENLKALRDEFRAKRANKDKYADASSGTNV</sequence>
<reference evidence="1" key="1">
    <citation type="submission" date="2014-09" db="EMBL/GenBank/DDBJ databases">
        <authorList>
            <person name="Magalhaes I.L.F."/>
            <person name="Oliveira U."/>
            <person name="Santos F.R."/>
            <person name="Vidigal T.H.D.A."/>
            <person name="Brescovit A.D."/>
            <person name="Santos A.J."/>
        </authorList>
    </citation>
    <scope>NUCLEOTIDE SEQUENCE</scope>
    <source>
        <tissue evidence="1">Shoot tissue taken approximately 20 cm above the soil surface</tissue>
    </source>
</reference>
<protein>
    <submittedName>
        <fullName evidence="1">Uncharacterized protein</fullName>
    </submittedName>
</protein>
<dbReference type="EMBL" id="GBRH01255541">
    <property type="protein sequence ID" value="JAD42354.1"/>
    <property type="molecule type" value="Transcribed_RNA"/>
</dbReference>
<reference evidence="1" key="2">
    <citation type="journal article" date="2015" name="Data Brief">
        <title>Shoot transcriptome of the giant reed, Arundo donax.</title>
        <authorList>
            <person name="Barrero R.A."/>
            <person name="Guerrero F.D."/>
            <person name="Moolhuijzen P."/>
            <person name="Goolsby J.A."/>
            <person name="Tidwell J."/>
            <person name="Bellgard S.E."/>
            <person name="Bellgard M.I."/>
        </authorList>
    </citation>
    <scope>NUCLEOTIDE SEQUENCE</scope>
    <source>
        <tissue evidence="1">Shoot tissue taken approximately 20 cm above the soil surface</tissue>
    </source>
</reference>
<proteinExistence type="predicted"/>
<name>A0A0A8ZSF0_ARUDO</name>
<dbReference type="AlphaFoldDB" id="A0A0A8ZSF0"/>
<evidence type="ECO:0000313" key="1">
    <source>
        <dbReference type="EMBL" id="JAD42354.1"/>
    </source>
</evidence>